<dbReference type="EMBL" id="MU129057">
    <property type="protein sequence ID" value="KAF9508510.1"/>
    <property type="molecule type" value="Genomic_DNA"/>
</dbReference>
<feature type="chain" id="PRO_5040106715" evidence="1">
    <location>
        <begin position="22"/>
        <end position="92"/>
    </location>
</feature>
<comment type="caution">
    <text evidence="2">The sequence shown here is derived from an EMBL/GenBank/DDBJ whole genome shotgun (WGS) entry which is preliminary data.</text>
</comment>
<name>A0A9P6DSE3_9AGAM</name>
<reference evidence="2" key="1">
    <citation type="journal article" date="2020" name="Nat. Commun.">
        <title>Large-scale genome sequencing of mycorrhizal fungi provides insights into the early evolution of symbiotic traits.</title>
        <authorList>
            <person name="Miyauchi S."/>
            <person name="Kiss E."/>
            <person name="Kuo A."/>
            <person name="Drula E."/>
            <person name="Kohler A."/>
            <person name="Sanchez-Garcia M."/>
            <person name="Morin E."/>
            <person name="Andreopoulos B."/>
            <person name="Barry K.W."/>
            <person name="Bonito G."/>
            <person name="Buee M."/>
            <person name="Carver A."/>
            <person name="Chen C."/>
            <person name="Cichocki N."/>
            <person name="Clum A."/>
            <person name="Culley D."/>
            <person name="Crous P.W."/>
            <person name="Fauchery L."/>
            <person name="Girlanda M."/>
            <person name="Hayes R.D."/>
            <person name="Keri Z."/>
            <person name="LaButti K."/>
            <person name="Lipzen A."/>
            <person name="Lombard V."/>
            <person name="Magnuson J."/>
            <person name="Maillard F."/>
            <person name="Murat C."/>
            <person name="Nolan M."/>
            <person name="Ohm R.A."/>
            <person name="Pangilinan J."/>
            <person name="Pereira M.F."/>
            <person name="Perotto S."/>
            <person name="Peter M."/>
            <person name="Pfister S."/>
            <person name="Riley R."/>
            <person name="Sitrit Y."/>
            <person name="Stielow J.B."/>
            <person name="Szollosi G."/>
            <person name="Zifcakova L."/>
            <person name="Stursova M."/>
            <person name="Spatafora J.W."/>
            <person name="Tedersoo L."/>
            <person name="Vaario L.M."/>
            <person name="Yamada A."/>
            <person name="Yan M."/>
            <person name="Wang P."/>
            <person name="Xu J."/>
            <person name="Bruns T."/>
            <person name="Baldrian P."/>
            <person name="Vilgalys R."/>
            <person name="Dunand C."/>
            <person name="Henrissat B."/>
            <person name="Grigoriev I.V."/>
            <person name="Hibbett D."/>
            <person name="Nagy L.G."/>
            <person name="Martin F.M."/>
        </authorList>
    </citation>
    <scope>NUCLEOTIDE SEQUENCE</scope>
    <source>
        <strain evidence="2">UP504</strain>
    </source>
</reference>
<accession>A0A9P6DSE3</accession>
<protein>
    <submittedName>
        <fullName evidence="2">Uncharacterized protein</fullName>
    </submittedName>
</protein>
<sequence length="92" mass="10447">MNLRNWHFAVLALSFAVESGASPFAAIAPRWHHSPHDQCPPPPPDHYKLDWVSHNNAALILDDNFCRDGQAYDARISLESELGNWCPRWLPS</sequence>
<dbReference type="Proteomes" id="UP000886523">
    <property type="component" value="Unassembled WGS sequence"/>
</dbReference>
<gene>
    <name evidence="2" type="ORF">BS47DRAFT_218760</name>
</gene>
<evidence type="ECO:0000313" key="2">
    <source>
        <dbReference type="EMBL" id="KAF9508510.1"/>
    </source>
</evidence>
<keyword evidence="1" id="KW-0732">Signal</keyword>
<feature type="signal peptide" evidence="1">
    <location>
        <begin position="1"/>
        <end position="21"/>
    </location>
</feature>
<organism evidence="2 3">
    <name type="scientific">Hydnum rufescens UP504</name>
    <dbReference type="NCBI Taxonomy" id="1448309"/>
    <lineage>
        <taxon>Eukaryota</taxon>
        <taxon>Fungi</taxon>
        <taxon>Dikarya</taxon>
        <taxon>Basidiomycota</taxon>
        <taxon>Agaricomycotina</taxon>
        <taxon>Agaricomycetes</taxon>
        <taxon>Cantharellales</taxon>
        <taxon>Hydnaceae</taxon>
        <taxon>Hydnum</taxon>
    </lineage>
</organism>
<evidence type="ECO:0000256" key="1">
    <source>
        <dbReference type="SAM" id="SignalP"/>
    </source>
</evidence>
<dbReference type="AlphaFoldDB" id="A0A9P6DSE3"/>
<keyword evidence="3" id="KW-1185">Reference proteome</keyword>
<proteinExistence type="predicted"/>
<evidence type="ECO:0000313" key="3">
    <source>
        <dbReference type="Proteomes" id="UP000886523"/>
    </source>
</evidence>